<keyword evidence="6" id="KW-0414">Isoprene biosynthesis</keyword>
<dbReference type="PROSITE" id="PS00444">
    <property type="entry name" value="POLYPRENYL_SYNTHASE_2"/>
    <property type="match status" value="1"/>
</dbReference>
<evidence type="ECO:0000256" key="4">
    <source>
        <dbReference type="ARBA" id="ARBA00022723"/>
    </source>
</evidence>
<dbReference type="InterPro" id="IPR039702">
    <property type="entry name" value="FPS1-like"/>
</dbReference>
<dbReference type="Pfam" id="PF00348">
    <property type="entry name" value="polyprenyl_synt"/>
    <property type="match status" value="1"/>
</dbReference>
<dbReference type="GO" id="GO:0045337">
    <property type="term" value="P:farnesyl diphosphate biosynthetic process"/>
    <property type="evidence" value="ECO:0007669"/>
    <property type="project" value="TreeGrafter"/>
</dbReference>
<dbReference type="OrthoDB" id="10257492at2759"/>
<dbReference type="SFLD" id="SFLDS00005">
    <property type="entry name" value="Isoprenoid_Synthase_Type_I"/>
    <property type="match status" value="1"/>
</dbReference>
<evidence type="ECO:0000256" key="5">
    <source>
        <dbReference type="ARBA" id="ARBA00022842"/>
    </source>
</evidence>
<comment type="similarity">
    <text evidence="2 9">Belongs to the FPP/GGPP synthase family.</text>
</comment>
<dbReference type="STRING" id="1661398.A0A482VKI0"/>
<accession>A0A482VKI0</accession>
<dbReference type="SUPFAM" id="SSF48576">
    <property type="entry name" value="Terpenoid synthases"/>
    <property type="match status" value="1"/>
</dbReference>
<dbReference type="GO" id="GO:0004337">
    <property type="term" value="F:(2E,6E)-farnesyl diphosphate synthase activity"/>
    <property type="evidence" value="ECO:0007669"/>
    <property type="project" value="TreeGrafter"/>
</dbReference>
<dbReference type="SFLD" id="SFLDG01017">
    <property type="entry name" value="Polyprenyl_Transferase_Like"/>
    <property type="match status" value="1"/>
</dbReference>
<dbReference type="InterPro" id="IPR000092">
    <property type="entry name" value="Polyprenyl_synt"/>
</dbReference>
<evidence type="ECO:0000256" key="3">
    <source>
        <dbReference type="ARBA" id="ARBA00022679"/>
    </source>
</evidence>
<evidence type="ECO:0000256" key="8">
    <source>
        <dbReference type="ARBA" id="ARBA00034546"/>
    </source>
</evidence>
<gene>
    <name evidence="10" type="ORF">BDFB_009501</name>
</gene>
<dbReference type="AlphaFoldDB" id="A0A482VKI0"/>
<dbReference type="FunFam" id="1.10.600.10:FF:000021">
    <property type="entry name" value="Farnesyl pyrophosphate synthase"/>
    <property type="match status" value="1"/>
</dbReference>
<dbReference type="GO" id="GO:0042811">
    <property type="term" value="P:pheromone biosynthetic process"/>
    <property type="evidence" value="ECO:0007669"/>
    <property type="project" value="UniProtKB-ARBA"/>
</dbReference>
<proteinExistence type="inferred from homology"/>
<sequence>MGTKSEPPKFSLVTKEESDQFMTVFSDIVKDLSEDEEHSDMPEVNKRFAQILKYNVPNGKKTRGLQVVAAYKLLEKPVNLTPANIRLANIMGWCVELLQSFYLVTDDIVDRSETRRGAPCWYKREDVGLNAINDAVLLEQGIYVLLKKYFSNHHCYVPTLELFHDATLKTTMGQILDTISSINGKPKLELYTMNRYNAIVKYKAAYYTIKLPITSAMYMANLYDTEMHRQAHTIVMEMGRFFQIQDDFLDCFGDPTRIGKSGTDIREGKCTWLAVMALQKANSAQKKTMEEHYGKPDPESVEKIRSLYEELNLTNAYAMYQEESFNMIHTQIQQMSRGLPPDVFLKLMRKLYKRDC</sequence>
<evidence type="ECO:0000256" key="6">
    <source>
        <dbReference type="ARBA" id="ARBA00023229"/>
    </source>
</evidence>
<dbReference type="InterPro" id="IPR033749">
    <property type="entry name" value="Polyprenyl_synt_CS"/>
</dbReference>
<dbReference type="Gene3D" id="1.10.600.10">
    <property type="entry name" value="Farnesyl Diphosphate Synthase"/>
    <property type="match status" value="1"/>
</dbReference>
<dbReference type="GO" id="GO:0005737">
    <property type="term" value="C:cytoplasm"/>
    <property type="evidence" value="ECO:0007669"/>
    <property type="project" value="TreeGrafter"/>
</dbReference>
<dbReference type="PANTHER" id="PTHR11525">
    <property type="entry name" value="FARNESYL-PYROPHOSPHATE SYNTHETASE"/>
    <property type="match status" value="1"/>
</dbReference>
<comment type="caution">
    <text evidence="10">The sequence shown here is derived from an EMBL/GenBank/DDBJ whole genome shotgun (WGS) entry which is preliminary data.</text>
</comment>
<dbReference type="GO" id="GO:0004161">
    <property type="term" value="F:dimethylallyltranstransferase activity"/>
    <property type="evidence" value="ECO:0007669"/>
    <property type="project" value="TreeGrafter"/>
</dbReference>
<keyword evidence="3 9" id="KW-0808">Transferase</keyword>
<dbReference type="InterPro" id="IPR008949">
    <property type="entry name" value="Isoprenoid_synthase_dom_sf"/>
</dbReference>
<dbReference type="PANTHER" id="PTHR11525:SF0">
    <property type="entry name" value="FARNESYL PYROPHOSPHATE SYNTHASE"/>
    <property type="match status" value="1"/>
</dbReference>
<evidence type="ECO:0000256" key="1">
    <source>
        <dbReference type="ARBA" id="ARBA00001946"/>
    </source>
</evidence>
<protein>
    <recommendedName>
        <fullName evidence="8">Farnesyl pyrophosphate synthase</fullName>
    </recommendedName>
</protein>
<dbReference type="CDD" id="cd00685">
    <property type="entry name" value="Trans_IPPS_HT"/>
    <property type="match status" value="1"/>
</dbReference>
<evidence type="ECO:0000313" key="10">
    <source>
        <dbReference type="EMBL" id="RZC33233.1"/>
    </source>
</evidence>
<keyword evidence="5" id="KW-0460">Magnesium</keyword>
<evidence type="ECO:0000256" key="2">
    <source>
        <dbReference type="ARBA" id="ARBA00006706"/>
    </source>
</evidence>
<evidence type="ECO:0000313" key="11">
    <source>
        <dbReference type="Proteomes" id="UP000292052"/>
    </source>
</evidence>
<keyword evidence="4" id="KW-0479">Metal-binding</keyword>
<dbReference type="GO" id="GO:0046872">
    <property type="term" value="F:metal ion binding"/>
    <property type="evidence" value="ECO:0007669"/>
    <property type="project" value="UniProtKB-KW"/>
</dbReference>
<dbReference type="Proteomes" id="UP000292052">
    <property type="component" value="Unassembled WGS sequence"/>
</dbReference>
<dbReference type="EMBL" id="QDEB01090625">
    <property type="protein sequence ID" value="RZC33233.1"/>
    <property type="molecule type" value="Genomic_DNA"/>
</dbReference>
<reference evidence="10 11" key="1">
    <citation type="submission" date="2017-03" db="EMBL/GenBank/DDBJ databases">
        <title>Genome of the blue death feigning beetle - Asbolus verrucosus.</title>
        <authorList>
            <person name="Rider S.D."/>
        </authorList>
    </citation>
    <scope>NUCLEOTIDE SEQUENCE [LARGE SCALE GENOMIC DNA]</scope>
    <source>
        <strain evidence="10">Butters</strain>
        <tissue evidence="10">Head and leg muscle</tissue>
    </source>
</reference>
<evidence type="ECO:0000256" key="7">
    <source>
        <dbReference type="ARBA" id="ARBA00033740"/>
    </source>
</evidence>
<dbReference type="PROSITE" id="PS00723">
    <property type="entry name" value="POLYPRENYL_SYNTHASE_1"/>
    <property type="match status" value="1"/>
</dbReference>
<name>A0A482VKI0_ASBVE</name>
<comment type="cofactor">
    <cofactor evidence="1">
        <name>Mg(2+)</name>
        <dbReference type="ChEBI" id="CHEBI:18420"/>
    </cofactor>
</comment>
<evidence type="ECO:0000256" key="9">
    <source>
        <dbReference type="RuleBase" id="RU004466"/>
    </source>
</evidence>
<organism evidence="10 11">
    <name type="scientific">Asbolus verrucosus</name>
    <name type="common">Desert ironclad beetle</name>
    <dbReference type="NCBI Taxonomy" id="1661398"/>
    <lineage>
        <taxon>Eukaryota</taxon>
        <taxon>Metazoa</taxon>
        <taxon>Ecdysozoa</taxon>
        <taxon>Arthropoda</taxon>
        <taxon>Hexapoda</taxon>
        <taxon>Insecta</taxon>
        <taxon>Pterygota</taxon>
        <taxon>Neoptera</taxon>
        <taxon>Endopterygota</taxon>
        <taxon>Coleoptera</taxon>
        <taxon>Polyphaga</taxon>
        <taxon>Cucujiformia</taxon>
        <taxon>Tenebrionidae</taxon>
        <taxon>Pimeliinae</taxon>
        <taxon>Asbolus</taxon>
    </lineage>
</organism>
<keyword evidence="11" id="KW-1185">Reference proteome</keyword>
<comment type="pathway">
    <text evidence="7">Pheromone biosynthesis.</text>
</comment>